<dbReference type="InterPro" id="IPR004358">
    <property type="entry name" value="Sig_transdc_His_kin-like_C"/>
</dbReference>
<dbReference type="SUPFAM" id="SSF47226">
    <property type="entry name" value="Histidine-containing phosphotransfer domain, HPT domain"/>
    <property type="match status" value="1"/>
</dbReference>
<dbReference type="InterPro" id="IPR003661">
    <property type="entry name" value="HisK_dim/P_dom"/>
</dbReference>
<dbReference type="PROSITE" id="PS50112">
    <property type="entry name" value="PAS"/>
    <property type="match status" value="1"/>
</dbReference>
<dbReference type="RefSeq" id="WP_193151163.1">
    <property type="nucleotide sequence ID" value="NZ_CP041235.1"/>
</dbReference>
<dbReference type="SMART" id="SM00086">
    <property type="entry name" value="PAC"/>
    <property type="match status" value="1"/>
</dbReference>
<dbReference type="InterPro" id="IPR000014">
    <property type="entry name" value="PAS"/>
</dbReference>
<dbReference type="InterPro" id="IPR011006">
    <property type="entry name" value="CheY-like_superfamily"/>
</dbReference>
<dbReference type="CDD" id="cd00082">
    <property type="entry name" value="HisKA"/>
    <property type="match status" value="1"/>
</dbReference>
<keyword evidence="10" id="KW-0067">ATP-binding</keyword>
<keyword evidence="12" id="KW-0902">Two-component regulatory system</keyword>
<keyword evidence="6" id="KW-0808">Transferase</keyword>
<feature type="modified residue" description="4-aspartylphosphate" evidence="17">
    <location>
        <position position="852"/>
    </location>
</feature>
<dbReference type="InterPro" id="IPR003594">
    <property type="entry name" value="HATPase_dom"/>
</dbReference>
<dbReference type="SMART" id="SM00448">
    <property type="entry name" value="REC"/>
    <property type="match status" value="1"/>
</dbReference>
<dbReference type="InterPro" id="IPR001610">
    <property type="entry name" value="PAC"/>
</dbReference>
<dbReference type="PROSITE" id="PS50113">
    <property type="entry name" value="PAC"/>
    <property type="match status" value="1"/>
</dbReference>
<dbReference type="InterPro" id="IPR035965">
    <property type="entry name" value="PAS-like_dom_sf"/>
</dbReference>
<dbReference type="Gene3D" id="3.40.50.2300">
    <property type="match status" value="1"/>
</dbReference>
<dbReference type="Pfam" id="PF02518">
    <property type="entry name" value="HATPase_c"/>
    <property type="match status" value="1"/>
</dbReference>
<evidence type="ECO:0000256" key="17">
    <source>
        <dbReference type="PROSITE-ProRule" id="PRU00169"/>
    </source>
</evidence>
<gene>
    <name evidence="23" type="ORF">FJR45_02270</name>
</gene>
<reference evidence="23 24" key="1">
    <citation type="submission" date="2019-06" db="EMBL/GenBank/DDBJ databases">
        <title>Sulfurimonas gotlandica sp. nov., a chemoautotrophic and psychrotolerant epsilonproteobacterium isolated from a pelagic redoxcline, and an emended description of the genus Sulfurimonas.</title>
        <authorList>
            <person name="Wang S."/>
            <person name="Jiang L."/>
            <person name="Shao Z."/>
        </authorList>
    </citation>
    <scope>NUCLEOTIDE SEQUENCE [LARGE SCALE GENOMIC DNA]</scope>
    <source>
        <strain evidence="23 24">S2-6</strain>
    </source>
</reference>
<evidence type="ECO:0000259" key="22">
    <source>
        <dbReference type="PROSITE" id="PS50894"/>
    </source>
</evidence>
<protein>
    <recommendedName>
        <fullName evidence="15">Sensory/regulatory protein RpfC</fullName>
        <ecNumber evidence="3">2.7.13.3</ecNumber>
    </recommendedName>
</protein>
<evidence type="ECO:0000256" key="14">
    <source>
        <dbReference type="ARBA" id="ARBA00064003"/>
    </source>
</evidence>
<dbReference type="InterPro" id="IPR036641">
    <property type="entry name" value="HPT_dom_sf"/>
</dbReference>
<dbReference type="Pfam" id="PF00512">
    <property type="entry name" value="HisKA"/>
    <property type="match status" value="1"/>
</dbReference>
<keyword evidence="9" id="KW-0418">Kinase</keyword>
<evidence type="ECO:0000256" key="8">
    <source>
        <dbReference type="ARBA" id="ARBA00022741"/>
    </source>
</evidence>
<dbReference type="EC" id="2.7.13.3" evidence="3"/>
<dbReference type="CDD" id="cd16922">
    <property type="entry name" value="HATPase_EvgS-ArcB-TorS-like"/>
    <property type="match status" value="1"/>
</dbReference>
<dbReference type="InterPro" id="IPR036097">
    <property type="entry name" value="HisK_dim/P_sf"/>
</dbReference>
<dbReference type="Gene3D" id="1.20.120.160">
    <property type="entry name" value="HPT domain"/>
    <property type="match status" value="1"/>
</dbReference>
<dbReference type="Pfam" id="PF08447">
    <property type="entry name" value="PAS_3"/>
    <property type="match status" value="1"/>
</dbReference>
<dbReference type="SUPFAM" id="SSF55874">
    <property type="entry name" value="ATPase domain of HSP90 chaperone/DNA topoisomerase II/histidine kinase"/>
    <property type="match status" value="1"/>
</dbReference>
<dbReference type="InterPro" id="IPR036890">
    <property type="entry name" value="HATPase_C_sf"/>
</dbReference>
<feature type="domain" description="Response regulatory" evidence="19">
    <location>
        <begin position="802"/>
        <end position="918"/>
    </location>
</feature>
<evidence type="ECO:0000259" key="19">
    <source>
        <dbReference type="PROSITE" id="PS50110"/>
    </source>
</evidence>
<keyword evidence="4" id="KW-1003">Cell membrane</keyword>
<evidence type="ECO:0000259" key="18">
    <source>
        <dbReference type="PROSITE" id="PS50109"/>
    </source>
</evidence>
<accession>A0A7M1AZA3</accession>
<dbReference type="InterPro" id="IPR008207">
    <property type="entry name" value="Sig_transdc_His_kin_Hpt_dom"/>
</dbReference>
<organism evidence="23 24">
    <name type="scientific">Sulfurimonas sediminis</name>
    <dbReference type="NCBI Taxonomy" id="2590020"/>
    <lineage>
        <taxon>Bacteria</taxon>
        <taxon>Pseudomonadati</taxon>
        <taxon>Campylobacterota</taxon>
        <taxon>Epsilonproteobacteria</taxon>
        <taxon>Campylobacterales</taxon>
        <taxon>Sulfurimonadaceae</taxon>
        <taxon>Sulfurimonas</taxon>
    </lineage>
</organism>
<comment type="subcellular location">
    <subcellularLocation>
        <location evidence="2">Cell membrane</location>
        <topology evidence="2">Multi-pass membrane protein</topology>
    </subcellularLocation>
</comment>
<dbReference type="Gene3D" id="1.10.287.130">
    <property type="match status" value="1"/>
</dbReference>
<evidence type="ECO:0000313" key="23">
    <source>
        <dbReference type="EMBL" id="QOP42837.1"/>
    </source>
</evidence>
<feature type="modified residue" description="Phosphohistidine" evidence="16">
    <location>
        <position position="982"/>
    </location>
</feature>
<dbReference type="KEGG" id="ssei:FJR45_02270"/>
<dbReference type="CDD" id="cd17546">
    <property type="entry name" value="REC_hyHK_CKI1_RcsC-like"/>
    <property type="match status" value="1"/>
</dbReference>
<dbReference type="SUPFAM" id="SSF55785">
    <property type="entry name" value="PYP-like sensor domain (PAS domain)"/>
    <property type="match status" value="1"/>
</dbReference>
<dbReference type="InterPro" id="IPR013702">
    <property type="entry name" value="FIST_domain_N"/>
</dbReference>
<dbReference type="SUPFAM" id="SSF47384">
    <property type="entry name" value="Homodimeric domain of signal transducing histidine kinase"/>
    <property type="match status" value="1"/>
</dbReference>
<evidence type="ECO:0000256" key="7">
    <source>
        <dbReference type="ARBA" id="ARBA00022692"/>
    </source>
</evidence>
<evidence type="ECO:0000256" key="1">
    <source>
        <dbReference type="ARBA" id="ARBA00000085"/>
    </source>
</evidence>
<dbReference type="SMART" id="SM01204">
    <property type="entry name" value="FIST_C"/>
    <property type="match status" value="1"/>
</dbReference>
<evidence type="ECO:0000256" key="2">
    <source>
        <dbReference type="ARBA" id="ARBA00004651"/>
    </source>
</evidence>
<dbReference type="GO" id="GO:0005886">
    <property type="term" value="C:plasma membrane"/>
    <property type="evidence" value="ECO:0007669"/>
    <property type="project" value="UniProtKB-SubCell"/>
</dbReference>
<dbReference type="FunFam" id="3.30.565.10:FF:000010">
    <property type="entry name" value="Sensor histidine kinase RcsC"/>
    <property type="match status" value="1"/>
</dbReference>
<dbReference type="InterPro" id="IPR013655">
    <property type="entry name" value="PAS_fold_3"/>
</dbReference>
<dbReference type="SMART" id="SM00388">
    <property type="entry name" value="HisKA"/>
    <property type="match status" value="1"/>
</dbReference>
<dbReference type="PROSITE" id="PS50110">
    <property type="entry name" value="RESPONSE_REGULATORY"/>
    <property type="match status" value="1"/>
</dbReference>
<dbReference type="InterPro" id="IPR019494">
    <property type="entry name" value="FIST_C"/>
</dbReference>
<evidence type="ECO:0000256" key="15">
    <source>
        <dbReference type="ARBA" id="ARBA00068150"/>
    </source>
</evidence>
<evidence type="ECO:0000256" key="10">
    <source>
        <dbReference type="ARBA" id="ARBA00022840"/>
    </source>
</evidence>
<evidence type="ECO:0000256" key="6">
    <source>
        <dbReference type="ARBA" id="ARBA00022679"/>
    </source>
</evidence>
<dbReference type="InterPro" id="IPR005467">
    <property type="entry name" value="His_kinase_dom"/>
</dbReference>
<feature type="domain" description="Histidine kinase" evidence="18">
    <location>
        <begin position="551"/>
        <end position="773"/>
    </location>
</feature>
<dbReference type="NCBIfam" id="TIGR00229">
    <property type="entry name" value="sensory_box"/>
    <property type="match status" value="1"/>
</dbReference>
<proteinExistence type="predicted"/>
<dbReference type="Pfam" id="PF00072">
    <property type="entry name" value="Response_reg"/>
    <property type="match status" value="1"/>
</dbReference>
<dbReference type="InterPro" id="IPR000700">
    <property type="entry name" value="PAS-assoc_C"/>
</dbReference>
<dbReference type="InterPro" id="IPR001789">
    <property type="entry name" value="Sig_transdc_resp-reg_receiver"/>
</dbReference>
<dbReference type="SMART" id="SM00387">
    <property type="entry name" value="HATPase_c"/>
    <property type="match status" value="1"/>
</dbReference>
<dbReference type="SUPFAM" id="SSF52172">
    <property type="entry name" value="CheY-like"/>
    <property type="match status" value="1"/>
</dbReference>
<comment type="catalytic activity">
    <reaction evidence="1">
        <text>ATP + protein L-histidine = ADP + protein N-phospho-L-histidine.</text>
        <dbReference type="EC" id="2.7.13.3"/>
    </reaction>
</comment>
<evidence type="ECO:0000259" key="21">
    <source>
        <dbReference type="PROSITE" id="PS50113"/>
    </source>
</evidence>
<dbReference type="SMART" id="SM00897">
    <property type="entry name" value="FIST"/>
    <property type="match status" value="1"/>
</dbReference>
<evidence type="ECO:0000256" key="12">
    <source>
        <dbReference type="ARBA" id="ARBA00023012"/>
    </source>
</evidence>
<keyword evidence="5 17" id="KW-0597">Phosphoprotein</keyword>
<feature type="domain" description="HPt" evidence="22">
    <location>
        <begin position="943"/>
        <end position="1036"/>
    </location>
</feature>
<keyword evidence="7" id="KW-0812">Transmembrane</keyword>
<keyword evidence="11" id="KW-1133">Transmembrane helix</keyword>
<evidence type="ECO:0000256" key="5">
    <source>
        <dbReference type="ARBA" id="ARBA00022553"/>
    </source>
</evidence>
<feature type="domain" description="PAC" evidence="21">
    <location>
        <begin position="488"/>
        <end position="540"/>
    </location>
</feature>
<dbReference type="Pfam" id="PF10442">
    <property type="entry name" value="FIST_C"/>
    <property type="match status" value="1"/>
</dbReference>
<dbReference type="GO" id="GO:0000155">
    <property type="term" value="F:phosphorelay sensor kinase activity"/>
    <property type="evidence" value="ECO:0007669"/>
    <property type="project" value="InterPro"/>
</dbReference>
<dbReference type="Gene3D" id="3.30.565.10">
    <property type="entry name" value="Histidine kinase-like ATPase, C-terminal domain"/>
    <property type="match status" value="1"/>
</dbReference>
<dbReference type="Gene3D" id="3.30.450.20">
    <property type="entry name" value="PAS domain"/>
    <property type="match status" value="1"/>
</dbReference>
<evidence type="ECO:0000256" key="4">
    <source>
        <dbReference type="ARBA" id="ARBA00022475"/>
    </source>
</evidence>
<comment type="subunit">
    <text evidence="14">At low DSF concentrations, interacts with RpfF.</text>
</comment>
<dbReference type="PRINTS" id="PR00344">
    <property type="entry name" value="BCTRLSENSOR"/>
</dbReference>
<dbReference type="PANTHER" id="PTHR45339:SF1">
    <property type="entry name" value="HYBRID SIGNAL TRANSDUCTION HISTIDINE KINASE J"/>
    <property type="match status" value="1"/>
</dbReference>
<evidence type="ECO:0000313" key="24">
    <source>
        <dbReference type="Proteomes" id="UP000593719"/>
    </source>
</evidence>
<sequence>MKQYNHIYRGLDGFDSFLQEAAIDVNQKNILIQLFSSLESKEALQKTAAEIYAVFTDAVLIGASAAGEIANGEMIDSSTVVSITLFEKTTLHAYYERREDSYTLGHSLSKKIFDKETKCVITFLDGLRHNGEEYLEGLSSCNFNHAVIAGGMAADMLHFQQTYTVFEDKVFDGGAVCVALQGKALEVFQDYNLGWRAVGPTFMITKSEGARVYEIDNRPVKDVYAEVLGDFAVDNMPASTIEFPLICQEKEMPVARSMLSVFDDGSLLYGGNLAEGEEVRFGIGSRTLVNQYTLKEGIPDTDSLQACFIYSCIARKQFLDKELEKIFRLLENIAPTSGFFTFGEFFLNEKKARLLNITTTILFLREKGTQTRKHTLNEKRKLKNSSKTDSALFNLIDYVTTELKEKERHFKASKFKLDEFLKALDSVVIISRTDTLGNITYVNERFEEVSGYKKEELIGQSHSIVRDPNVPDEVFAEMWRAIKKGNIWQGEFANRAKNGSSYYVKSSIIPIHDENNEIIEYMAIREDVTSLVESRKKAEAAETAQAMFLANMSHEIRTPMNGILGFTELLSKTRLDATQEKYLNVISSSTKTLLNIVNDILDSSKITNNKISLEKVPLNPFVEFATTYELLKSVADEKGLQYTLEIDNAISACVYSDATRLRQVMINLLSNAIKFTPECGTVKFSISLVSETETQQRVHFSIKDSGIGIAQDKLEEIFKPFAQAETSITRRFGGTGLGLSISADLLHVFGSELQVESVEDKGSEFFFYLDFDLCNAEEETLQEENIYGECQEEGVCDKLSLHVLVAEDYEINRMLIESIFKKYINVTLEFAHNGKEAVDKVAQNEYDLVFMDINMPVMNGLEATKLIRKELQSDVAIVALTANAIKGDREKFLACGMNEYLSKPIDSAELETILSKYSKKQRDAIQVDIEKILLQVNKKVGVSKEVGLKLLKLFLESLHELVPLLEDAFVKEDNKKIYETAHKIKGAAGALFLEELYTLMQETEKSALEENALEHKNKIEVLYEYIEAFETGVAQYH</sequence>
<evidence type="ECO:0000256" key="16">
    <source>
        <dbReference type="PROSITE-ProRule" id="PRU00110"/>
    </source>
</evidence>
<dbReference type="GO" id="GO:0005524">
    <property type="term" value="F:ATP binding"/>
    <property type="evidence" value="ECO:0007669"/>
    <property type="project" value="UniProtKB-KW"/>
</dbReference>
<dbReference type="CDD" id="cd00088">
    <property type="entry name" value="HPT"/>
    <property type="match status" value="1"/>
</dbReference>
<keyword evidence="24" id="KW-1185">Reference proteome</keyword>
<dbReference type="Pfam" id="PF01627">
    <property type="entry name" value="Hpt"/>
    <property type="match status" value="1"/>
</dbReference>
<dbReference type="CDD" id="cd00130">
    <property type="entry name" value="PAS"/>
    <property type="match status" value="1"/>
</dbReference>
<evidence type="ECO:0000256" key="9">
    <source>
        <dbReference type="ARBA" id="ARBA00022777"/>
    </source>
</evidence>
<dbReference type="PROSITE" id="PS50109">
    <property type="entry name" value="HIS_KIN"/>
    <property type="match status" value="1"/>
</dbReference>
<dbReference type="PANTHER" id="PTHR45339">
    <property type="entry name" value="HYBRID SIGNAL TRANSDUCTION HISTIDINE KINASE J"/>
    <property type="match status" value="1"/>
</dbReference>
<dbReference type="PROSITE" id="PS50894">
    <property type="entry name" value="HPT"/>
    <property type="match status" value="1"/>
</dbReference>
<dbReference type="FunFam" id="1.10.287.130:FF:000002">
    <property type="entry name" value="Two-component osmosensing histidine kinase"/>
    <property type="match status" value="1"/>
</dbReference>
<name>A0A7M1AZA3_9BACT</name>
<dbReference type="Pfam" id="PF08495">
    <property type="entry name" value="FIST"/>
    <property type="match status" value="1"/>
</dbReference>
<evidence type="ECO:0000256" key="11">
    <source>
        <dbReference type="ARBA" id="ARBA00022989"/>
    </source>
</evidence>
<keyword evidence="8" id="KW-0547">Nucleotide-binding</keyword>
<evidence type="ECO:0000256" key="3">
    <source>
        <dbReference type="ARBA" id="ARBA00012438"/>
    </source>
</evidence>
<feature type="domain" description="PAS" evidence="20">
    <location>
        <begin position="413"/>
        <end position="485"/>
    </location>
</feature>
<dbReference type="EMBL" id="CP041235">
    <property type="protein sequence ID" value="QOP42837.1"/>
    <property type="molecule type" value="Genomic_DNA"/>
</dbReference>
<keyword evidence="13" id="KW-0472">Membrane</keyword>
<dbReference type="AlphaFoldDB" id="A0A7M1AZA3"/>
<evidence type="ECO:0000259" key="20">
    <source>
        <dbReference type="PROSITE" id="PS50112"/>
    </source>
</evidence>
<dbReference type="Proteomes" id="UP000593719">
    <property type="component" value="Chromosome"/>
</dbReference>
<evidence type="ECO:0000256" key="13">
    <source>
        <dbReference type="ARBA" id="ARBA00023136"/>
    </source>
</evidence>